<evidence type="ECO:0000313" key="2">
    <source>
        <dbReference type="Proteomes" id="UP001172101"/>
    </source>
</evidence>
<keyword evidence="2" id="KW-1185">Reference proteome</keyword>
<proteinExistence type="predicted"/>
<reference evidence="1" key="1">
    <citation type="submission" date="2023-06" db="EMBL/GenBank/DDBJ databases">
        <title>Genome-scale phylogeny and comparative genomics of the fungal order Sordariales.</title>
        <authorList>
            <consortium name="Lawrence Berkeley National Laboratory"/>
            <person name="Hensen N."/>
            <person name="Bonometti L."/>
            <person name="Westerberg I."/>
            <person name="Brannstrom I.O."/>
            <person name="Guillou S."/>
            <person name="Cros-Aarteil S."/>
            <person name="Calhoun S."/>
            <person name="Haridas S."/>
            <person name="Kuo A."/>
            <person name="Mondo S."/>
            <person name="Pangilinan J."/>
            <person name="Riley R."/>
            <person name="LaButti K."/>
            <person name="Andreopoulos B."/>
            <person name="Lipzen A."/>
            <person name="Chen C."/>
            <person name="Yanf M."/>
            <person name="Daum C."/>
            <person name="Ng V."/>
            <person name="Clum A."/>
            <person name="Steindorff A."/>
            <person name="Ohm R."/>
            <person name="Martin F."/>
            <person name="Silar P."/>
            <person name="Natvig D."/>
            <person name="Lalanne C."/>
            <person name="Gautier V."/>
            <person name="Ament-velasquez S.L."/>
            <person name="Kruys A."/>
            <person name="Hutchinson M.I."/>
            <person name="Powell A.J."/>
            <person name="Barry K."/>
            <person name="Miller A.N."/>
            <person name="Grigoriev I.V."/>
            <person name="Debuchy R."/>
            <person name="Gladieux P."/>
            <person name="Thoren M.H."/>
            <person name="Johannesson H."/>
        </authorList>
    </citation>
    <scope>NUCLEOTIDE SEQUENCE</scope>
    <source>
        <strain evidence="1">SMH2392-1A</strain>
    </source>
</reference>
<name>A0AA40ATB1_9PEZI</name>
<accession>A0AA40ATB1</accession>
<dbReference type="RefSeq" id="XP_060297538.1">
    <property type="nucleotide sequence ID" value="XM_060437299.1"/>
</dbReference>
<comment type="caution">
    <text evidence="1">The sequence shown here is derived from an EMBL/GenBank/DDBJ whole genome shotgun (WGS) entry which is preliminary data.</text>
</comment>
<feature type="non-terminal residue" evidence="1">
    <location>
        <position position="1"/>
    </location>
</feature>
<dbReference type="AlphaFoldDB" id="A0AA40ATB1"/>
<dbReference type="GeneID" id="85320569"/>
<sequence>SPPGGLEKPIDKPFTRLSSGTWLHNRPEKDVYWLLIDAYRMRMEDNYVYDQQNTAGGMYAGAPHGLSSFRHFLRLAAARPGLLPAWWGPGKQAACERLGMDPDEWCGLRYCIEKDEISEHYGDPLFPMQLHMFGEAVYQCGLGGVDGAQMLAMMAMQESGGAPQFMSVLSL</sequence>
<evidence type="ECO:0000313" key="1">
    <source>
        <dbReference type="EMBL" id="KAK0721614.1"/>
    </source>
</evidence>
<protein>
    <submittedName>
        <fullName evidence="1">Uncharacterized protein</fullName>
    </submittedName>
</protein>
<dbReference type="Proteomes" id="UP001172101">
    <property type="component" value="Unassembled WGS sequence"/>
</dbReference>
<organism evidence="1 2">
    <name type="scientific">Lasiosphaeria miniovina</name>
    <dbReference type="NCBI Taxonomy" id="1954250"/>
    <lineage>
        <taxon>Eukaryota</taxon>
        <taxon>Fungi</taxon>
        <taxon>Dikarya</taxon>
        <taxon>Ascomycota</taxon>
        <taxon>Pezizomycotina</taxon>
        <taxon>Sordariomycetes</taxon>
        <taxon>Sordariomycetidae</taxon>
        <taxon>Sordariales</taxon>
        <taxon>Lasiosphaeriaceae</taxon>
        <taxon>Lasiosphaeria</taxon>
    </lineage>
</organism>
<dbReference type="EMBL" id="JAUIRO010000003">
    <property type="protein sequence ID" value="KAK0721614.1"/>
    <property type="molecule type" value="Genomic_DNA"/>
</dbReference>
<gene>
    <name evidence="1" type="ORF">B0T26DRAFT_641131</name>
</gene>